<evidence type="ECO:0000313" key="4">
    <source>
        <dbReference type="EMBL" id="RUQ84907.1"/>
    </source>
</evidence>
<dbReference type="InterPro" id="IPR036415">
    <property type="entry name" value="Lamin_tail_dom_sf"/>
</dbReference>
<dbReference type="SUPFAM" id="SSF74853">
    <property type="entry name" value="Lamin A/C globular tail domain"/>
    <property type="match status" value="1"/>
</dbReference>
<protein>
    <recommendedName>
        <fullName evidence="3">LTD domain-containing protein</fullName>
    </recommendedName>
</protein>
<dbReference type="InterPro" id="IPR027372">
    <property type="entry name" value="Phytase-like_dom"/>
</dbReference>
<gene>
    <name evidence="4" type="ORF">ELQ93_13595</name>
</gene>
<sequence>MRINEVESSGGDPVDWIELVNNGAEPVDVSGMILKDDNDARTLAIASGTTIAAGGYLAVDVDVDGGFGLGGADSARLFDTDGTTLIDGYSWTEHAATSYGRCPDGTGEFALTTAPTKGATNACDGDLVTEAWPGGETVSTVDEAGYFGTNMSGLAFEDTDEGSGTDTLWAVKNGPGTLYRLENTDGTWAPVTDAGWADGKTLHYADGTGDVDAEGVALTDAGADGGIFVSTERNNAVSGTSRPSVIRYDVGGTGTEISATREWNLAADLATDVPTIGANAGLEGIAWIPDADLVAKGFVDESTGALYDPADYPGHGGGLFVVGLEANGSLYVYALGQETGDITRIATVASGFLSIMDLEYDPATDELWAVCDDTCDGRSAVLDVVGTDSAADADTADAVAAAAPGAFAVETVVERPAGMPNVNNEGFAIAPNDQCSDGVKPVVWSDDNGTDGFSLREGTILCTLDEPTEPTPGPTDPGTDPSDPDTGAGPDAPGTGTDAGAGDGLAVTGAAEPIGALAAALVLLLAGAAVVVARRRSHGAAE</sequence>
<proteinExistence type="predicted"/>
<evidence type="ECO:0000256" key="2">
    <source>
        <dbReference type="SAM" id="Phobius"/>
    </source>
</evidence>
<evidence type="ECO:0000259" key="3">
    <source>
        <dbReference type="PROSITE" id="PS51841"/>
    </source>
</evidence>
<keyword evidence="5" id="KW-1185">Reference proteome</keyword>
<dbReference type="PROSITE" id="PS51841">
    <property type="entry name" value="LTD"/>
    <property type="match status" value="1"/>
</dbReference>
<feature type="compositionally biased region" description="Low complexity" evidence="1">
    <location>
        <begin position="476"/>
        <end position="496"/>
    </location>
</feature>
<dbReference type="Pfam" id="PF13449">
    <property type="entry name" value="Phytase-like"/>
    <property type="match status" value="1"/>
</dbReference>
<evidence type="ECO:0000313" key="5">
    <source>
        <dbReference type="Proteomes" id="UP000268291"/>
    </source>
</evidence>
<feature type="domain" description="LTD" evidence="3">
    <location>
        <begin position="1"/>
        <end position="101"/>
    </location>
</feature>
<comment type="caution">
    <text evidence="4">The sequence shown here is derived from an EMBL/GenBank/DDBJ whole genome shotgun (WGS) entry which is preliminary data.</text>
</comment>
<keyword evidence="2" id="KW-0472">Membrane</keyword>
<accession>A0ABY0C627</accession>
<dbReference type="Proteomes" id="UP000268291">
    <property type="component" value="Unassembled WGS sequence"/>
</dbReference>
<organism evidence="4 5">
    <name type="scientific">Labedella gwakjiensis</name>
    <dbReference type="NCBI Taxonomy" id="390269"/>
    <lineage>
        <taxon>Bacteria</taxon>
        <taxon>Bacillati</taxon>
        <taxon>Actinomycetota</taxon>
        <taxon>Actinomycetes</taxon>
        <taxon>Micrococcales</taxon>
        <taxon>Microbacteriaceae</taxon>
        <taxon>Labedella</taxon>
    </lineage>
</organism>
<evidence type="ECO:0000256" key="1">
    <source>
        <dbReference type="SAM" id="MobiDB-lite"/>
    </source>
</evidence>
<keyword evidence="2" id="KW-0812">Transmembrane</keyword>
<feature type="transmembrane region" description="Helical" evidence="2">
    <location>
        <begin position="514"/>
        <end position="533"/>
    </location>
</feature>
<feature type="region of interest" description="Disordered" evidence="1">
    <location>
        <begin position="464"/>
        <end position="506"/>
    </location>
</feature>
<reference evidence="4 5" key="1">
    <citation type="submission" date="2018-12" db="EMBL/GenBank/DDBJ databases">
        <authorList>
            <person name="hu s."/>
            <person name="Xu Y."/>
            <person name="Xu B."/>
            <person name="Li F."/>
        </authorList>
    </citation>
    <scope>NUCLEOTIDE SEQUENCE [LARGE SCALE GENOMIC DNA]</scope>
    <source>
        <strain evidence="4 5">KSW2-17</strain>
    </source>
</reference>
<keyword evidence="2" id="KW-1133">Transmembrane helix</keyword>
<name>A0ABY0C627_9MICO</name>
<dbReference type="InterPro" id="IPR001322">
    <property type="entry name" value="Lamin_tail_dom"/>
</dbReference>
<dbReference type="Gene3D" id="2.60.40.1260">
    <property type="entry name" value="Lamin Tail domain"/>
    <property type="match status" value="1"/>
</dbReference>
<dbReference type="EMBL" id="RZGY01000002">
    <property type="protein sequence ID" value="RUQ84907.1"/>
    <property type="molecule type" value="Genomic_DNA"/>
</dbReference>
<dbReference type="Pfam" id="PF00932">
    <property type="entry name" value="LTD"/>
    <property type="match status" value="1"/>
</dbReference>